<dbReference type="Gramene" id="ONIVA07G10230.1">
    <property type="protein sequence ID" value="ONIVA07G10230.1"/>
    <property type="gene ID" value="ONIVA07G10230"/>
</dbReference>
<evidence type="ECO:0000256" key="1">
    <source>
        <dbReference type="ARBA" id="ARBA00004141"/>
    </source>
</evidence>
<dbReference type="EnsemblPlants" id="ONIVA07G10230.1">
    <property type="protein sequence ID" value="ONIVA07G10230.1"/>
    <property type="gene ID" value="ONIVA07G10230"/>
</dbReference>
<dbReference type="eggNOG" id="KOG1347">
    <property type="taxonomic scope" value="Eukaryota"/>
</dbReference>
<keyword evidence="8" id="KW-1185">Reference proteome</keyword>
<keyword evidence="5 6" id="KW-0472">Membrane</keyword>
<feature type="transmembrane region" description="Helical" evidence="6">
    <location>
        <begin position="393"/>
        <end position="414"/>
    </location>
</feature>
<comment type="similarity">
    <text evidence="2 6">Belongs to the multi antimicrobial extrusion (MATE) (TC 2.A.66.1) family.</text>
</comment>
<comment type="caution">
    <text evidence="6">Lacks conserved residue(s) required for the propagation of feature annotation.</text>
</comment>
<evidence type="ECO:0000256" key="2">
    <source>
        <dbReference type="ARBA" id="ARBA00010199"/>
    </source>
</evidence>
<name>A0A0E0HZR2_ORYNI</name>
<dbReference type="AlphaFoldDB" id="A0A0E0HZR2"/>
<protein>
    <recommendedName>
        <fullName evidence="6">Protein DETOXIFICATION</fullName>
    </recommendedName>
    <alternativeName>
        <fullName evidence="6">Multidrug and toxic compound extrusion protein</fullName>
    </alternativeName>
</protein>
<organism evidence="7">
    <name type="scientific">Oryza nivara</name>
    <name type="common">Indian wild rice</name>
    <name type="synonym">Oryza sativa f. spontanea</name>
    <dbReference type="NCBI Taxonomy" id="4536"/>
    <lineage>
        <taxon>Eukaryota</taxon>
        <taxon>Viridiplantae</taxon>
        <taxon>Streptophyta</taxon>
        <taxon>Embryophyta</taxon>
        <taxon>Tracheophyta</taxon>
        <taxon>Spermatophyta</taxon>
        <taxon>Magnoliopsida</taxon>
        <taxon>Liliopsida</taxon>
        <taxon>Poales</taxon>
        <taxon>Poaceae</taxon>
        <taxon>BOP clade</taxon>
        <taxon>Oryzoideae</taxon>
        <taxon>Oryzeae</taxon>
        <taxon>Oryzinae</taxon>
        <taxon>Oryza</taxon>
    </lineage>
</organism>
<evidence type="ECO:0000256" key="5">
    <source>
        <dbReference type="ARBA" id="ARBA00023136"/>
    </source>
</evidence>
<reference evidence="7" key="1">
    <citation type="submission" date="2015-04" db="UniProtKB">
        <authorList>
            <consortium name="EnsemblPlants"/>
        </authorList>
    </citation>
    <scope>IDENTIFICATION</scope>
    <source>
        <strain evidence="7">SL10</strain>
    </source>
</reference>
<dbReference type="GO" id="GO:1990961">
    <property type="term" value="P:xenobiotic detoxification by transmembrane export across the plasma membrane"/>
    <property type="evidence" value="ECO:0007669"/>
    <property type="project" value="InterPro"/>
</dbReference>
<dbReference type="PANTHER" id="PTHR11206">
    <property type="entry name" value="MULTIDRUG RESISTANCE PROTEIN"/>
    <property type="match status" value="1"/>
</dbReference>
<dbReference type="NCBIfam" id="TIGR00797">
    <property type="entry name" value="matE"/>
    <property type="match status" value="1"/>
</dbReference>
<feature type="transmembrane region" description="Helical" evidence="6">
    <location>
        <begin position="240"/>
        <end position="262"/>
    </location>
</feature>
<dbReference type="GO" id="GO:0015297">
    <property type="term" value="F:antiporter activity"/>
    <property type="evidence" value="ECO:0007669"/>
    <property type="project" value="InterPro"/>
</dbReference>
<evidence type="ECO:0000256" key="4">
    <source>
        <dbReference type="ARBA" id="ARBA00022989"/>
    </source>
</evidence>
<feature type="transmembrane region" description="Helical" evidence="6">
    <location>
        <begin position="493"/>
        <end position="515"/>
    </location>
</feature>
<dbReference type="CDD" id="cd13132">
    <property type="entry name" value="MATE_eukaryotic"/>
    <property type="match status" value="1"/>
</dbReference>
<feature type="transmembrane region" description="Helical" evidence="6">
    <location>
        <begin position="435"/>
        <end position="457"/>
    </location>
</feature>
<evidence type="ECO:0000256" key="6">
    <source>
        <dbReference type="RuleBase" id="RU004914"/>
    </source>
</evidence>
<accession>A0A0E0HZR2</accession>
<dbReference type="Pfam" id="PF01554">
    <property type="entry name" value="MatE"/>
    <property type="match status" value="2"/>
</dbReference>
<comment type="subcellular location">
    <subcellularLocation>
        <location evidence="1">Membrane</location>
        <topology evidence="1">Multi-pass membrane protein</topology>
    </subcellularLocation>
</comment>
<keyword evidence="3 6" id="KW-0812">Transmembrane</keyword>
<dbReference type="GO" id="GO:0016020">
    <property type="term" value="C:membrane"/>
    <property type="evidence" value="ECO:0007669"/>
    <property type="project" value="UniProtKB-SubCell"/>
</dbReference>
<dbReference type="InterPro" id="IPR045069">
    <property type="entry name" value="MATE_euk"/>
</dbReference>
<sequence length="540" mass="58974">MEKRRCRRVAFLRRRRQRRPLRRAPSSSLQQLGQLLFFVADTNHAGTEPRQHRKASTCRYGGKAVNNSGGIRGTVSMEGQGLVSRSWQESKLLWRVAFPAVLVELLQFSIGFVTASFVGHLGVVELAAVTAVESILEGFAYGVLFGMGCALDTLCGQAVGAGRLDVLGLYVQQSWIVCGATAVALTPTYAFAEPILRSLLRQPADVAAVAGPYALWSLPRLFAHAANFPLQKFFQTQSRVWALAAISAAVLAVHAALTYAAVVRLRYGLRGAAVAGNLSYWLIDAAQFVYLVSGRFPDAWKGFTMTAFSNLAAFVKLSLVSAIMICLEFWYYAALLILVGLLKNARLQLDIMSICINYQFWTMMVAMGFSEAISVRVSNELGARRPKEAKFSVAVASLTSAMIGAIFMSIFFIWRTRLPSLFSDDKEVVDGAARLGYLLAVTVFFGNIGPVLSGVAVGAGWQILVAFVNIGCYYLVGIPFGVLFGFKLKLGALGIWMGMLTGTLLQMAILFFIIMRTKWEAQAILAEKRISELGETTAND</sequence>
<proteinExistence type="inferred from homology"/>
<dbReference type="GO" id="GO:0042910">
    <property type="term" value="F:xenobiotic transmembrane transporter activity"/>
    <property type="evidence" value="ECO:0007669"/>
    <property type="project" value="InterPro"/>
</dbReference>
<dbReference type="InterPro" id="IPR002528">
    <property type="entry name" value="MATE_fam"/>
</dbReference>
<reference evidence="7" key="2">
    <citation type="submission" date="2018-04" db="EMBL/GenBank/DDBJ databases">
        <title>OnivRS2 (Oryza nivara Reference Sequence Version 2).</title>
        <authorList>
            <person name="Zhang J."/>
            <person name="Kudrna D."/>
            <person name="Lee S."/>
            <person name="Talag J."/>
            <person name="Rajasekar S."/>
            <person name="Welchert J."/>
            <person name="Hsing Y.-I."/>
            <person name="Wing R.A."/>
        </authorList>
    </citation>
    <scope>NUCLEOTIDE SEQUENCE [LARGE SCALE GENOMIC DNA]</scope>
    <source>
        <strain evidence="7">SL10</strain>
    </source>
</reference>
<dbReference type="Proteomes" id="UP000006591">
    <property type="component" value="Chromosome 7"/>
</dbReference>
<evidence type="ECO:0000313" key="8">
    <source>
        <dbReference type="Proteomes" id="UP000006591"/>
    </source>
</evidence>
<evidence type="ECO:0000313" key="7">
    <source>
        <dbReference type="EnsemblPlants" id="ONIVA07G10230.1"/>
    </source>
</evidence>
<evidence type="ECO:0000256" key="3">
    <source>
        <dbReference type="ARBA" id="ARBA00022692"/>
    </source>
</evidence>
<keyword evidence="4 6" id="KW-1133">Transmembrane helix</keyword>
<dbReference type="OMA" id="IDIMSVC"/>
<feature type="transmembrane region" description="Helical" evidence="6">
    <location>
        <begin position="463"/>
        <end position="486"/>
    </location>
</feature>
<dbReference type="STRING" id="4536.A0A0E0HZR2"/>
<feature type="transmembrane region" description="Helical" evidence="6">
    <location>
        <begin position="313"/>
        <end position="342"/>
    </location>
</feature>
<feature type="transmembrane region" description="Helical" evidence="6">
    <location>
        <begin position="274"/>
        <end position="293"/>
    </location>
</feature>